<keyword evidence="3" id="KW-1185">Reference proteome</keyword>
<keyword evidence="1" id="KW-0732">Signal</keyword>
<gene>
    <name evidence="2" type="ORF">MKJ03_00190</name>
</gene>
<proteinExistence type="predicted"/>
<evidence type="ECO:0000313" key="2">
    <source>
        <dbReference type="EMBL" id="MCJ8236734.1"/>
    </source>
</evidence>
<dbReference type="RefSeq" id="WP_245133934.1">
    <property type="nucleotide sequence ID" value="NZ_CP128477.1"/>
</dbReference>
<organism evidence="2 3">
    <name type="scientific">Peteryoungia algae</name>
    <dbReference type="NCBI Taxonomy" id="2919917"/>
    <lineage>
        <taxon>Bacteria</taxon>
        <taxon>Pseudomonadati</taxon>
        <taxon>Pseudomonadota</taxon>
        <taxon>Alphaproteobacteria</taxon>
        <taxon>Hyphomicrobiales</taxon>
        <taxon>Rhizobiaceae</taxon>
        <taxon>Peteryoungia</taxon>
    </lineage>
</organism>
<evidence type="ECO:0000313" key="3">
    <source>
        <dbReference type="Proteomes" id="UP001522662"/>
    </source>
</evidence>
<dbReference type="EMBL" id="JALAYX010000001">
    <property type="protein sequence ID" value="MCJ8236734.1"/>
    <property type="molecule type" value="Genomic_DNA"/>
</dbReference>
<comment type="caution">
    <text evidence="2">The sequence shown here is derived from an EMBL/GenBank/DDBJ whole genome shotgun (WGS) entry which is preliminary data.</text>
</comment>
<protein>
    <submittedName>
        <fullName evidence="2">Uncharacterized protein</fullName>
    </submittedName>
</protein>
<dbReference type="Proteomes" id="UP001522662">
    <property type="component" value="Unassembled WGS sequence"/>
</dbReference>
<keyword evidence="2" id="KW-0614">Plasmid</keyword>
<evidence type="ECO:0000256" key="1">
    <source>
        <dbReference type="SAM" id="SignalP"/>
    </source>
</evidence>
<feature type="signal peptide" evidence="1">
    <location>
        <begin position="1"/>
        <end position="21"/>
    </location>
</feature>
<accession>A0ABT0CU92</accession>
<reference evidence="2 3" key="1">
    <citation type="submission" date="2022-03" db="EMBL/GenBank/DDBJ databases">
        <title>Rhizobium SSM4.3 sp. nov., isolated from Sediment (Gouqi Island).</title>
        <authorList>
            <person name="Chen G."/>
        </authorList>
    </citation>
    <scope>NUCLEOTIDE SEQUENCE [LARGE SCALE GENOMIC DNA]</scope>
    <source>
        <strain evidence="2 3">SSM4.3</strain>
        <plasmid evidence="2">unnamed</plasmid>
    </source>
</reference>
<geneLocation type="plasmid" evidence="2">
    <name>unnamed</name>
</geneLocation>
<name>A0ABT0CU92_9HYPH</name>
<feature type="chain" id="PRO_5045915890" evidence="1">
    <location>
        <begin position="22"/>
        <end position="285"/>
    </location>
</feature>
<sequence>MRRHVIATSLFLLATASLSFAAEDCNSPIISIDANGQAEFISPDRQVKREMESFFGASPRPDSILVVDARTRQGTWIAQTELPLVLVGFGAKSDGYLYSGPSHCLPPGLPVDLPDNRRQPEELPPGNPPLELFPGIEPQSGLWQARLGETRLDECPALMQQVFPKSLGALPTEWLAPRILEFEVPFHPDQLEMSRRLSAEGLNSIAWRNAGENAWTTEVFPELFGQLPAGQGAGSKMTWRLTLKSETEIEHLSTVQIVLPKEAAVLGGSGNCRMISRNYWIRVSD</sequence>